<organism evidence="1 2">
    <name type="scientific">Dendrothele bispora (strain CBS 962.96)</name>
    <dbReference type="NCBI Taxonomy" id="1314807"/>
    <lineage>
        <taxon>Eukaryota</taxon>
        <taxon>Fungi</taxon>
        <taxon>Dikarya</taxon>
        <taxon>Basidiomycota</taxon>
        <taxon>Agaricomycotina</taxon>
        <taxon>Agaricomycetes</taxon>
        <taxon>Agaricomycetidae</taxon>
        <taxon>Agaricales</taxon>
        <taxon>Agaricales incertae sedis</taxon>
        <taxon>Dendrothele</taxon>
    </lineage>
</organism>
<dbReference type="EMBL" id="ML181224">
    <property type="protein sequence ID" value="THU76063.1"/>
    <property type="molecule type" value="Genomic_DNA"/>
</dbReference>
<proteinExistence type="predicted"/>
<evidence type="ECO:0000313" key="1">
    <source>
        <dbReference type="EMBL" id="THU76063.1"/>
    </source>
</evidence>
<dbReference type="AlphaFoldDB" id="A0A4S8KKT8"/>
<reference evidence="1 2" key="1">
    <citation type="journal article" date="2019" name="Nat. Ecol. Evol.">
        <title>Megaphylogeny resolves global patterns of mushroom evolution.</title>
        <authorList>
            <person name="Varga T."/>
            <person name="Krizsan K."/>
            <person name="Foldi C."/>
            <person name="Dima B."/>
            <person name="Sanchez-Garcia M."/>
            <person name="Sanchez-Ramirez S."/>
            <person name="Szollosi G.J."/>
            <person name="Szarkandi J.G."/>
            <person name="Papp V."/>
            <person name="Albert L."/>
            <person name="Andreopoulos W."/>
            <person name="Angelini C."/>
            <person name="Antonin V."/>
            <person name="Barry K.W."/>
            <person name="Bougher N.L."/>
            <person name="Buchanan P."/>
            <person name="Buyck B."/>
            <person name="Bense V."/>
            <person name="Catcheside P."/>
            <person name="Chovatia M."/>
            <person name="Cooper J."/>
            <person name="Damon W."/>
            <person name="Desjardin D."/>
            <person name="Finy P."/>
            <person name="Geml J."/>
            <person name="Haridas S."/>
            <person name="Hughes K."/>
            <person name="Justo A."/>
            <person name="Karasinski D."/>
            <person name="Kautmanova I."/>
            <person name="Kiss B."/>
            <person name="Kocsube S."/>
            <person name="Kotiranta H."/>
            <person name="LaButti K.M."/>
            <person name="Lechner B.E."/>
            <person name="Liimatainen K."/>
            <person name="Lipzen A."/>
            <person name="Lukacs Z."/>
            <person name="Mihaltcheva S."/>
            <person name="Morgado L.N."/>
            <person name="Niskanen T."/>
            <person name="Noordeloos M.E."/>
            <person name="Ohm R.A."/>
            <person name="Ortiz-Santana B."/>
            <person name="Ovrebo C."/>
            <person name="Racz N."/>
            <person name="Riley R."/>
            <person name="Savchenko A."/>
            <person name="Shiryaev A."/>
            <person name="Soop K."/>
            <person name="Spirin V."/>
            <person name="Szebenyi C."/>
            <person name="Tomsovsky M."/>
            <person name="Tulloss R.E."/>
            <person name="Uehling J."/>
            <person name="Grigoriev I.V."/>
            <person name="Vagvolgyi C."/>
            <person name="Papp T."/>
            <person name="Martin F.M."/>
            <person name="Miettinen O."/>
            <person name="Hibbett D.S."/>
            <person name="Nagy L.G."/>
        </authorList>
    </citation>
    <scope>NUCLEOTIDE SEQUENCE [LARGE SCALE GENOMIC DNA]</scope>
    <source>
        <strain evidence="1 2">CBS 962.96</strain>
    </source>
</reference>
<dbReference type="Proteomes" id="UP000297245">
    <property type="component" value="Unassembled WGS sequence"/>
</dbReference>
<evidence type="ECO:0000313" key="2">
    <source>
        <dbReference type="Proteomes" id="UP000297245"/>
    </source>
</evidence>
<name>A0A4S8KKT8_DENBC</name>
<accession>A0A4S8KKT8</accession>
<sequence>MFVHVPQDSSKQTENWIRLRFPGNEAIGEFLNIFSIFWRIRIHVVNVQRTGNEKTNEDLGGFVVEVPIRSSRHAHGTLEEGAEVFVSAFAYRMDDEGSQKSIGSRKTGVALTDWVDSQSARRQEVSTVDSDIRIDSTYFGVGVGWESHLSSGKEELITAFSISPTSQFIGEMKVLSVSVYFPKTS</sequence>
<gene>
    <name evidence="1" type="ORF">K435DRAFT_879779</name>
</gene>
<protein>
    <submittedName>
        <fullName evidence="1">Uncharacterized protein</fullName>
    </submittedName>
</protein>
<keyword evidence="2" id="KW-1185">Reference proteome</keyword>